<dbReference type="AlphaFoldDB" id="A0A2P2IKY6"/>
<evidence type="ECO:0000313" key="1">
    <source>
        <dbReference type="EMBL" id="MBW81857.1"/>
    </source>
</evidence>
<sequence length="70" mass="7879">MMGKQKLPCLNPIVIRHSKTDWNTQKRTQSQIIFQSLLDVLRDPLEAISISHLADDTAHENLKGPNIGVC</sequence>
<organism evidence="1">
    <name type="scientific">Rhizophora mucronata</name>
    <name type="common">Asiatic mangrove</name>
    <dbReference type="NCBI Taxonomy" id="61149"/>
    <lineage>
        <taxon>Eukaryota</taxon>
        <taxon>Viridiplantae</taxon>
        <taxon>Streptophyta</taxon>
        <taxon>Embryophyta</taxon>
        <taxon>Tracheophyta</taxon>
        <taxon>Spermatophyta</taxon>
        <taxon>Magnoliopsida</taxon>
        <taxon>eudicotyledons</taxon>
        <taxon>Gunneridae</taxon>
        <taxon>Pentapetalae</taxon>
        <taxon>rosids</taxon>
        <taxon>fabids</taxon>
        <taxon>Malpighiales</taxon>
        <taxon>Rhizophoraceae</taxon>
        <taxon>Rhizophora</taxon>
    </lineage>
</organism>
<protein>
    <submittedName>
        <fullName evidence="1">Uncharacterized protein MANES_15G005900</fullName>
    </submittedName>
</protein>
<reference evidence="1" key="1">
    <citation type="submission" date="2018-02" db="EMBL/GenBank/DDBJ databases">
        <title>Rhizophora mucronata_Transcriptome.</title>
        <authorList>
            <person name="Meera S.P."/>
            <person name="Sreeshan A."/>
            <person name="Augustine A."/>
        </authorList>
    </citation>
    <scope>NUCLEOTIDE SEQUENCE</scope>
    <source>
        <tissue evidence="1">Leaf</tissue>
    </source>
</reference>
<proteinExistence type="predicted"/>
<name>A0A2P2IKY6_RHIMU</name>
<dbReference type="EMBL" id="GGEC01001374">
    <property type="protein sequence ID" value="MBW81857.1"/>
    <property type="molecule type" value="Transcribed_RNA"/>
</dbReference>
<accession>A0A2P2IKY6</accession>